<dbReference type="AlphaFoldDB" id="A0A323UYE4"/>
<comment type="caution">
    <text evidence="1">The sequence shown here is derived from an EMBL/GenBank/DDBJ whole genome shotgun (WGS) entry which is preliminary data.</text>
</comment>
<dbReference type="Proteomes" id="UP000248134">
    <property type="component" value="Unassembled WGS sequence"/>
</dbReference>
<dbReference type="OrthoDB" id="8404680at2"/>
<evidence type="ECO:0000313" key="1">
    <source>
        <dbReference type="EMBL" id="PZA12818.1"/>
    </source>
</evidence>
<protein>
    <submittedName>
        <fullName evidence="1">Glycosyltransferase family 2 protein</fullName>
    </submittedName>
</protein>
<dbReference type="Gene3D" id="3.90.550.10">
    <property type="entry name" value="Spore Coat Polysaccharide Biosynthesis Protein SpsA, Chain A"/>
    <property type="match status" value="1"/>
</dbReference>
<gene>
    <name evidence="1" type="ORF">DNX69_06385</name>
</gene>
<dbReference type="InterPro" id="IPR029044">
    <property type="entry name" value="Nucleotide-diphossugar_trans"/>
</dbReference>
<proteinExistence type="predicted"/>
<dbReference type="CDD" id="cd00761">
    <property type="entry name" value="Glyco_tranf_GTA_type"/>
    <property type="match status" value="1"/>
</dbReference>
<dbReference type="SUPFAM" id="SSF53448">
    <property type="entry name" value="Nucleotide-diphospho-sugar transferases"/>
    <property type="match status" value="1"/>
</dbReference>
<dbReference type="EMBL" id="QKQS01000010">
    <property type="protein sequence ID" value="PZA12818.1"/>
    <property type="molecule type" value="Genomic_DNA"/>
</dbReference>
<accession>A0A323UYE4</accession>
<dbReference type="GO" id="GO:0016740">
    <property type="term" value="F:transferase activity"/>
    <property type="evidence" value="ECO:0007669"/>
    <property type="project" value="UniProtKB-KW"/>
</dbReference>
<sequence length="296" mass="32641">MGATRIAVVVASTGRPEELGRWKEHILRQTLQPTRFVFTVVKPSDLPHSISMPPCAEVVYCNPGLPVQRNAALELLLDSTDVIAFFDDDYVPSAYCLQGIEDFFRRHPAVVAVNGLLLADGINTAGIPYEEAISLVDAHDKNGRPDARVICSLDGLYGCNMVYRSAAIGAERFDENLPLYAWQEDIDFAARVGRQGALALTTAFAGVHQGVKAARLAGVRLGYSQIVNPVYLMRKGTLSVKAGIQLIARNLVMNHARAFKPEPWIDRRGRCKGNWIGLLDLLIGRDHPKRILSIRQ</sequence>
<keyword evidence="1" id="KW-0808">Transferase</keyword>
<evidence type="ECO:0000313" key="2">
    <source>
        <dbReference type="Proteomes" id="UP000248134"/>
    </source>
</evidence>
<name>A0A323UYE4_RHOPL</name>
<reference evidence="1 2" key="1">
    <citation type="submission" date="2018-06" db="EMBL/GenBank/DDBJ databases">
        <title>Draft Whole-Genome Sequence of the purple photosynthetic bacterium Rhodospeudomonas palustris XCP.</title>
        <authorList>
            <person name="Rayyan A."/>
            <person name="Meyer T.E."/>
            <person name="Kyndt J.A."/>
        </authorList>
    </citation>
    <scope>NUCLEOTIDE SEQUENCE [LARGE SCALE GENOMIC DNA]</scope>
    <source>
        <strain evidence="1 2">XCP</strain>
    </source>
</reference>
<organism evidence="1 2">
    <name type="scientific">Rhodopseudomonas palustris</name>
    <dbReference type="NCBI Taxonomy" id="1076"/>
    <lineage>
        <taxon>Bacteria</taxon>
        <taxon>Pseudomonadati</taxon>
        <taxon>Pseudomonadota</taxon>
        <taxon>Alphaproteobacteria</taxon>
        <taxon>Hyphomicrobiales</taxon>
        <taxon>Nitrobacteraceae</taxon>
        <taxon>Rhodopseudomonas</taxon>
    </lineage>
</organism>